<name>A0A9P3GQP8_9APHY</name>
<feature type="region of interest" description="Disordered" evidence="1">
    <location>
        <begin position="1"/>
        <end position="34"/>
    </location>
</feature>
<evidence type="ECO:0000256" key="1">
    <source>
        <dbReference type="SAM" id="MobiDB-lite"/>
    </source>
</evidence>
<feature type="compositionally biased region" description="Polar residues" evidence="1">
    <location>
        <begin position="1"/>
        <end position="28"/>
    </location>
</feature>
<feature type="compositionally biased region" description="Acidic residues" evidence="1">
    <location>
        <begin position="135"/>
        <end position="150"/>
    </location>
</feature>
<reference evidence="2 3" key="1">
    <citation type="submission" date="2021-08" db="EMBL/GenBank/DDBJ databases">
        <title>Draft Genome Sequence of Phanerochaete sordida strain YK-624.</title>
        <authorList>
            <person name="Mori T."/>
            <person name="Dohra H."/>
            <person name="Suzuki T."/>
            <person name="Kawagishi H."/>
            <person name="Hirai H."/>
        </authorList>
    </citation>
    <scope>NUCLEOTIDE SEQUENCE [LARGE SCALE GENOMIC DNA]</scope>
    <source>
        <strain evidence="2 3">YK-624</strain>
    </source>
</reference>
<organism evidence="2 3">
    <name type="scientific">Phanerochaete sordida</name>
    <dbReference type="NCBI Taxonomy" id="48140"/>
    <lineage>
        <taxon>Eukaryota</taxon>
        <taxon>Fungi</taxon>
        <taxon>Dikarya</taxon>
        <taxon>Basidiomycota</taxon>
        <taxon>Agaricomycotina</taxon>
        <taxon>Agaricomycetes</taxon>
        <taxon>Polyporales</taxon>
        <taxon>Phanerochaetaceae</taxon>
        <taxon>Phanerochaete</taxon>
    </lineage>
</organism>
<evidence type="ECO:0000313" key="3">
    <source>
        <dbReference type="Proteomes" id="UP000703269"/>
    </source>
</evidence>
<keyword evidence="3" id="KW-1185">Reference proteome</keyword>
<dbReference type="Proteomes" id="UP000703269">
    <property type="component" value="Unassembled WGS sequence"/>
</dbReference>
<sequence length="330" mass="36704">MSSPTSNTTNLIPRPRNVSSCRSASGVSDFTEEERKKFKSHSRIQYKACLNPQELWDDQEKEAVDSLIKNMRSACPFLERFVDSWPVEYVARTWLAARRAKEGKAASRGAKSKRKQALKRGRSDDVVSGPTETNESSENDELDSNAESEDNIPIKRPCRTPRIRRATSNEVPEPTNVAATSPVRESASFAAPARQDKPTESRVATPKRQLAPSTSEASRDKPSNREEDKVDRDLQRVSADRSRRPSPPSVEEAPGSASPRAFVHTFLASILPAPPASDVVERFVACGFLDEAHFRAFATLPPQERDAFLVNDIGVNKLYSRLIQHAANKF</sequence>
<comment type="caution">
    <text evidence="2">The sequence shown here is derived from an EMBL/GenBank/DDBJ whole genome shotgun (WGS) entry which is preliminary data.</text>
</comment>
<gene>
    <name evidence="2" type="ORF">PsYK624_163030</name>
</gene>
<proteinExistence type="predicted"/>
<dbReference type="AlphaFoldDB" id="A0A9P3GQP8"/>
<protein>
    <submittedName>
        <fullName evidence="2">Uncharacterized protein</fullName>
    </submittedName>
</protein>
<evidence type="ECO:0000313" key="2">
    <source>
        <dbReference type="EMBL" id="GJF00026.1"/>
    </source>
</evidence>
<dbReference type="EMBL" id="BPQB01000130">
    <property type="protein sequence ID" value="GJF00026.1"/>
    <property type="molecule type" value="Genomic_DNA"/>
</dbReference>
<accession>A0A9P3GQP8</accession>
<feature type="compositionally biased region" description="Basic residues" evidence="1">
    <location>
        <begin position="110"/>
        <end position="120"/>
    </location>
</feature>
<feature type="region of interest" description="Disordered" evidence="1">
    <location>
        <begin position="100"/>
        <end position="257"/>
    </location>
</feature>
<feature type="compositionally biased region" description="Basic and acidic residues" evidence="1">
    <location>
        <begin position="217"/>
        <end position="243"/>
    </location>
</feature>
<feature type="compositionally biased region" description="Basic residues" evidence="1">
    <location>
        <begin position="156"/>
        <end position="165"/>
    </location>
</feature>